<dbReference type="InterPro" id="IPR014876">
    <property type="entry name" value="DEK_C"/>
</dbReference>
<keyword evidence="3" id="KW-0805">Transcription regulation</keyword>
<keyword evidence="6" id="KW-0539">Nucleus</keyword>
<evidence type="ECO:0000313" key="9">
    <source>
        <dbReference type="EMBL" id="KAK8960449.1"/>
    </source>
</evidence>
<feature type="region of interest" description="Disordered" evidence="7">
    <location>
        <begin position="60"/>
        <end position="113"/>
    </location>
</feature>
<dbReference type="SUPFAM" id="SSF54447">
    <property type="entry name" value="ssDNA-binding transcriptional regulator domain"/>
    <property type="match status" value="1"/>
</dbReference>
<evidence type="ECO:0000313" key="10">
    <source>
        <dbReference type="Proteomes" id="UP001412067"/>
    </source>
</evidence>
<evidence type="ECO:0000259" key="8">
    <source>
        <dbReference type="PROSITE" id="PS51998"/>
    </source>
</evidence>
<evidence type="ECO:0000256" key="4">
    <source>
        <dbReference type="ARBA" id="ARBA00023125"/>
    </source>
</evidence>
<gene>
    <name evidence="9" type="primary">KELP</name>
    <name evidence="9" type="ORF">KSP40_PGU012591</name>
</gene>
<dbReference type="Gene3D" id="2.30.31.10">
    <property type="entry name" value="Transcriptional Coactivator Pc4, Chain A"/>
    <property type="match status" value="1"/>
</dbReference>
<protein>
    <submittedName>
        <fullName evidence="9">RNA polymerase II transcriptional coactivator KELP</fullName>
    </submittedName>
</protein>
<reference evidence="9 10" key="1">
    <citation type="journal article" date="2022" name="Nat. Plants">
        <title>Genomes of leafy and leafless Platanthera orchids illuminate the evolution of mycoheterotrophy.</title>
        <authorList>
            <person name="Li M.H."/>
            <person name="Liu K.W."/>
            <person name="Li Z."/>
            <person name="Lu H.C."/>
            <person name="Ye Q.L."/>
            <person name="Zhang D."/>
            <person name="Wang J.Y."/>
            <person name="Li Y.F."/>
            <person name="Zhong Z.M."/>
            <person name="Liu X."/>
            <person name="Yu X."/>
            <person name="Liu D.K."/>
            <person name="Tu X.D."/>
            <person name="Liu B."/>
            <person name="Hao Y."/>
            <person name="Liao X.Y."/>
            <person name="Jiang Y.T."/>
            <person name="Sun W.H."/>
            <person name="Chen J."/>
            <person name="Chen Y.Q."/>
            <person name="Ai Y."/>
            <person name="Zhai J.W."/>
            <person name="Wu S.S."/>
            <person name="Zhou Z."/>
            <person name="Hsiao Y.Y."/>
            <person name="Wu W.L."/>
            <person name="Chen Y.Y."/>
            <person name="Lin Y.F."/>
            <person name="Hsu J.L."/>
            <person name="Li C.Y."/>
            <person name="Wang Z.W."/>
            <person name="Zhao X."/>
            <person name="Zhong W.Y."/>
            <person name="Ma X.K."/>
            <person name="Ma L."/>
            <person name="Huang J."/>
            <person name="Chen G.Z."/>
            <person name="Huang M.Z."/>
            <person name="Huang L."/>
            <person name="Peng D.H."/>
            <person name="Luo Y.B."/>
            <person name="Zou S.Q."/>
            <person name="Chen S.P."/>
            <person name="Lan S."/>
            <person name="Tsai W.C."/>
            <person name="Van de Peer Y."/>
            <person name="Liu Z.J."/>
        </authorList>
    </citation>
    <scope>NUCLEOTIDE SEQUENCE [LARGE SCALE GENOMIC DNA]</scope>
    <source>
        <strain evidence="9">Lor288</strain>
    </source>
</reference>
<organism evidence="9 10">
    <name type="scientific">Platanthera guangdongensis</name>
    <dbReference type="NCBI Taxonomy" id="2320717"/>
    <lineage>
        <taxon>Eukaryota</taxon>
        <taxon>Viridiplantae</taxon>
        <taxon>Streptophyta</taxon>
        <taxon>Embryophyta</taxon>
        <taxon>Tracheophyta</taxon>
        <taxon>Spermatophyta</taxon>
        <taxon>Magnoliopsida</taxon>
        <taxon>Liliopsida</taxon>
        <taxon>Asparagales</taxon>
        <taxon>Orchidaceae</taxon>
        <taxon>Orchidoideae</taxon>
        <taxon>Orchideae</taxon>
        <taxon>Orchidinae</taxon>
        <taxon>Platanthera</taxon>
    </lineage>
</organism>
<dbReference type="EMBL" id="JBBWWR010000010">
    <property type="protein sequence ID" value="KAK8960449.1"/>
    <property type="molecule type" value="Genomic_DNA"/>
</dbReference>
<comment type="similarity">
    <text evidence="2">Belongs to the transcriptional coactivator PC4 family.</text>
</comment>
<dbReference type="Gene3D" id="1.10.10.60">
    <property type="entry name" value="Homeodomain-like"/>
    <property type="match status" value="1"/>
</dbReference>
<evidence type="ECO:0000256" key="1">
    <source>
        <dbReference type="ARBA" id="ARBA00004123"/>
    </source>
</evidence>
<dbReference type="PIRSF" id="PIRSF038156">
    <property type="entry name" value="RNA_pol_II_KELP"/>
    <property type="match status" value="1"/>
</dbReference>
<dbReference type="PROSITE" id="PS51998">
    <property type="entry name" value="DEK_C"/>
    <property type="match status" value="1"/>
</dbReference>
<evidence type="ECO:0000256" key="7">
    <source>
        <dbReference type="SAM" id="MobiDB-lite"/>
    </source>
</evidence>
<comment type="caution">
    <text evidence="9">The sequence shown here is derived from an EMBL/GenBank/DDBJ whole genome shotgun (WGS) entry which is preliminary data.</text>
</comment>
<dbReference type="Pfam" id="PF08766">
    <property type="entry name" value="DEK_C"/>
    <property type="match status" value="1"/>
</dbReference>
<keyword evidence="10" id="KW-1185">Reference proteome</keyword>
<keyword evidence="4" id="KW-0238">DNA-binding</keyword>
<dbReference type="PANTHER" id="PTHR13215">
    <property type="entry name" value="RNA POLYMERASE II TRANSCRIPTIONAL COACTIVATOR"/>
    <property type="match status" value="1"/>
</dbReference>
<dbReference type="InterPro" id="IPR009044">
    <property type="entry name" value="ssDNA-bd_transcriptional_reg"/>
</dbReference>
<accession>A0ABR2M8E5</accession>
<feature type="compositionally biased region" description="Basic and acidic residues" evidence="7">
    <location>
        <begin position="62"/>
        <end position="90"/>
    </location>
</feature>
<dbReference type="Pfam" id="PF02229">
    <property type="entry name" value="PC4"/>
    <property type="match status" value="1"/>
</dbReference>
<name>A0ABR2M8E5_9ASPA</name>
<comment type="subcellular location">
    <subcellularLocation>
        <location evidence="1">Nucleus</location>
    </subcellularLocation>
</comment>
<evidence type="ECO:0000256" key="5">
    <source>
        <dbReference type="ARBA" id="ARBA00023163"/>
    </source>
</evidence>
<dbReference type="InterPro" id="IPR017415">
    <property type="entry name" value="KELP"/>
</dbReference>
<dbReference type="SUPFAM" id="SSF109715">
    <property type="entry name" value="DEK C-terminal domain"/>
    <property type="match status" value="1"/>
</dbReference>
<evidence type="ECO:0000256" key="3">
    <source>
        <dbReference type="ARBA" id="ARBA00023015"/>
    </source>
</evidence>
<dbReference type="InterPro" id="IPR045125">
    <property type="entry name" value="Sub1/Tcp4-like"/>
</dbReference>
<feature type="domain" description="DEK-C" evidence="8">
    <location>
        <begin position="3"/>
        <end position="60"/>
    </location>
</feature>
<sequence>MDSKTQQTIEAVVLEILGSANLEEMTEYKVRSLAADRLGIDLSLSDRKRFVRRIVESFLASQKKDAANTAQEERQEEIPAAKGEKGGKKEEEEEEEEEEKEEEEVEDDLRRSLGAKEYDDEGNLIICRLSDKRRVTVQDFRGKTLVSIREYYEKEGKQLPSSKGISLSVEQWEVFAKAAPAVEEAIKKMCSD</sequence>
<evidence type="ECO:0000256" key="6">
    <source>
        <dbReference type="ARBA" id="ARBA00023242"/>
    </source>
</evidence>
<dbReference type="InterPro" id="IPR003173">
    <property type="entry name" value="PC4_C"/>
</dbReference>
<feature type="compositionally biased region" description="Acidic residues" evidence="7">
    <location>
        <begin position="91"/>
        <end position="107"/>
    </location>
</feature>
<evidence type="ECO:0000256" key="2">
    <source>
        <dbReference type="ARBA" id="ARBA00009001"/>
    </source>
</evidence>
<proteinExistence type="inferred from homology"/>
<dbReference type="Proteomes" id="UP001412067">
    <property type="component" value="Unassembled WGS sequence"/>
</dbReference>
<keyword evidence="5" id="KW-0804">Transcription</keyword>